<feature type="compositionally biased region" description="Basic and acidic residues" evidence="1">
    <location>
        <begin position="112"/>
        <end position="133"/>
    </location>
</feature>
<organism evidence="2 3">
    <name type="scientific">Salinarimonas soli</name>
    <dbReference type="NCBI Taxonomy" id="1638099"/>
    <lineage>
        <taxon>Bacteria</taxon>
        <taxon>Pseudomonadati</taxon>
        <taxon>Pseudomonadota</taxon>
        <taxon>Alphaproteobacteria</taxon>
        <taxon>Hyphomicrobiales</taxon>
        <taxon>Salinarimonadaceae</taxon>
        <taxon>Salinarimonas</taxon>
    </lineage>
</organism>
<gene>
    <name evidence="2" type="ORF">F0L46_10560</name>
</gene>
<accession>A0A5B2VFM4</accession>
<protein>
    <submittedName>
        <fullName evidence="2">Uncharacterized protein</fullName>
    </submittedName>
</protein>
<feature type="compositionally biased region" description="Low complexity" evidence="1">
    <location>
        <begin position="64"/>
        <end position="79"/>
    </location>
</feature>
<dbReference type="RefSeq" id="WP_149817223.1">
    <property type="nucleotide sequence ID" value="NZ_VUOA01000019.1"/>
</dbReference>
<feature type="region of interest" description="Disordered" evidence="1">
    <location>
        <begin position="64"/>
        <end position="85"/>
    </location>
</feature>
<evidence type="ECO:0000256" key="1">
    <source>
        <dbReference type="SAM" id="MobiDB-lite"/>
    </source>
</evidence>
<reference evidence="2 3" key="1">
    <citation type="submission" date="2019-09" db="EMBL/GenBank/DDBJ databases">
        <title>Salinarimonas rosea gen. nov., sp. nov., a new member of the a-2 subgroup of the Proteobacteria.</title>
        <authorList>
            <person name="Liu J."/>
        </authorList>
    </citation>
    <scope>NUCLEOTIDE SEQUENCE [LARGE SCALE GENOMIC DNA]</scope>
    <source>
        <strain evidence="2 3">BN140002</strain>
    </source>
</reference>
<evidence type="ECO:0000313" key="2">
    <source>
        <dbReference type="EMBL" id="KAA2237428.1"/>
    </source>
</evidence>
<dbReference type="EMBL" id="VUOA01000019">
    <property type="protein sequence ID" value="KAA2237428.1"/>
    <property type="molecule type" value="Genomic_DNA"/>
</dbReference>
<dbReference type="OrthoDB" id="7211088at2"/>
<proteinExistence type="predicted"/>
<evidence type="ECO:0000313" key="3">
    <source>
        <dbReference type="Proteomes" id="UP000323142"/>
    </source>
</evidence>
<reference evidence="2 3" key="2">
    <citation type="submission" date="2019-09" db="EMBL/GenBank/DDBJ databases">
        <authorList>
            <person name="Jin C."/>
        </authorList>
    </citation>
    <scope>NUCLEOTIDE SEQUENCE [LARGE SCALE GENOMIC DNA]</scope>
    <source>
        <strain evidence="2 3">BN140002</strain>
    </source>
</reference>
<name>A0A5B2VFM4_9HYPH</name>
<dbReference type="Proteomes" id="UP000323142">
    <property type="component" value="Unassembled WGS sequence"/>
</dbReference>
<comment type="caution">
    <text evidence="2">The sequence shown here is derived from an EMBL/GenBank/DDBJ whole genome shotgun (WGS) entry which is preliminary data.</text>
</comment>
<dbReference type="AlphaFoldDB" id="A0A5B2VFM4"/>
<feature type="region of interest" description="Disordered" evidence="1">
    <location>
        <begin position="108"/>
        <end position="133"/>
    </location>
</feature>
<sequence>MGKKAKAKKLPKTIAGVKIPKELRRKGGSLVDILESPTARMIAAEALMALAGALAGNRTSRQAIAGAGQDAAEAGAQAADRTGDAVRGAAEVATGLVAEAARHVLPTALGGKSDDVVRRADRKGKDRDRDSRH</sequence>
<keyword evidence="3" id="KW-1185">Reference proteome</keyword>